<organism evidence="6 7">
    <name type="scientific">Lonsdalea quercina</name>
    <dbReference type="NCBI Taxonomy" id="71657"/>
    <lineage>
        <taxon>Bacteria</taxon>
        <taxon>Pseudomonadati</taxon>
        <taxon>Pseudomonadota</taxon>
        <taxon>Gammaproteobacteria</taxon>
        <taxon>Enterobacterales</taxon>
        <taxon>Pectobacteriaceae</taxon>
        <taxon>Lonsdalea</taxon>
    </lineage>
</organism>
<evidence type="ECO:0000256" key="2">
    <source>
        <dbReference type="ARBA" id="ARBA00022434"/>
    </source>
</evidence>
<dbReference type="PRINTS" id="PR00601">
    <property type="entry name" value="BACFERRITIN"/>
</dbReference>
<dbReference type="InterPro" id="IPR009040">
    <property type="entry name" value="Ferritin-like_diiron"/>
</dbReference>
<dbReference type="EMBL" id="FNQS01000018">
    <property type="protein sequence ID" value="SEB03148.1"/>
    <property type="molecule type" value="Genomic_DNA"/>
</dbReference>
<dbReference type="InterPro" id="IPR008331">
    <property type="entry name" value="Ferritin_DPS_dom"/>
</dbReference>
<evidence type="ECO:0000313" key="7">
    <source>
        <dbReference type="Proteomes" id="UP000187280"/>
    </source>
</evidence>
<proteinExistence type="inferred from homology"/>
<dbReference type="InterPro" id="IPR009078">
    <property type="entry name" value="Ferritin-like_SF"/>
</dbReference>
<accession>A0A1H4G2J4</accession>
<sequence length="66" mass="7879">MFNNWGFTRLNDHEYHESIDEMKHAERYIERILFLEGISNLQDVGKLNIGEDVKERTMLRPESRVG</sequence>
<name>A0A1H4G2J4_9GAMM</name>
<evidence type="ECO:0000313" key="6">
    <source>
        <dbReference type="EMBL" id="SEB03148.1"/>
    </source>
</evidence>
<dbReference type="GO" id="GO:0006879">
    <property type="term" value="P:intracellular iron ion homeostasis"/>
    <property type="evidence" value="ECO:0007669"/>
    <property type="project" value="UniProtKB-KW"/>
</dbReference>
<evidence type="ECO:0000256" key="3">
    <source>
        <dbReference type="ARBA" id="ARBA00023004"/>
    </source>
</evidence>
<dbReference type="InterPro" id="IPR002024">
    <property type="entry name" value="Bacterioferritin"/>
</dbReference>
<dbReference type="SUPFAM" id="SSF47240">
    <property type="entry name" value="Ferritin-like"/>
    <property type="match status" value="1"/>
</dbReference>
<dbReference type="GO" id="GO:0008199">
    <property type="term" value="F:ferric iron binding"/>
    <property type="evidence" value="ECO:0007669"/>
    <property type="project" value="InterPro"/>
</dbReference>
<comment type="similarity">
    <text evidence="1">Belongs to the bacterioferritin family.</text>
</comment>
<gene>
    <name evidence="6" type="ORF">SAMN02982996_03344</name>
</gene>
<dbReference type="AlphaFoldDB" id="A0A1H4G2J4"/>
<protein>
    <submittedName>
        <fullName evidence="6">Bacterioferritin</fullName>
    </submittedName>
</protein>
<evidence type="ECO:0000259" key="5">
    <source>
        <dbReference type="PROSITE" id="PS50905"/>
    </source>
</evidence>
<keyword evidence="2" id="KW-0409">Iron storage</keyword>
<feature type="domain" description="Ferritin-like diiron" evidence="5">
    <location>
        <begin position="1"/>
        <end position="66"/>
    </location>
</feature>
<dbReference type="Gene3D" id="1.20.1260.10">
    <property type="match status" value="1"/>
</dbReference>
<dbReference type="GO" id="GO:0006826">
    <property type="term" value="P:iron ion transport"/>
    <property type="evidence" value="ECO:0007669"/>
    <property type="project" value="InterPro"/>
</dbReference>
<keyword evidence="3" id="KW-0408">Iron</keyword>
<dbReference type="PROSITE" id="PS50905">
    <property type="entry name" value="FERRITIN_LIKE"/>
    <property type="match status" value="1"/>
</dbReference>
<reference evidence="6 7" key="1">
    <citation type="submission" date="2016-10" db="EMBL/GenBank/DDBJ databases">
        <authorList>
            <person name="de Groot N.N."/>
        </authorList>
    </citation>
    <scope>NUCLEOTIDE SEQUENCE [LARGE SCALE GENOMIC DNA]</scope>
    <source>
        <strain evidence="6 7">ATCC 29281</strain>
    </source>
</reference>
<dbReference type="STRING" id="71657.SAMN02982996_03344"/>
<dbReference type="Proteomes" id="UP000187280">
    <property type="component" value="Unassembled WGS sequence"/>
</dbReference>
<dbReference type="InterPro" id="IPR012347">
    <property type="entry name" value="Ferritin-like"/>
</dbReference>
<keyword evidence="7" id="KW-1185">Reference proteome</keyword>
<evidence type="ECO:0000256" key="1">
    <source>
        <dbReference type="ARBA" id="ARBA00008093"/>
    </source>
</evidence>
<evidence type="ECO:0000256" key="4">
    <source>
        <dbReference type="ARBA" id="ARBA00036243"/>
    </source>
</evidence>
<comment type="catalytic activity">
    <reaction evidence="4">
        <text>Fe(2+)(in) = Fe(2+)(out)</text>
        <dbReference type="Rhea" id="RHEA:28486"/>
        <dbReference type="ChEBI" id="CHEBI:29033"/>
    </reaction>
</comment>
<dbReference type="Pfam" id="PF00210">
    <property type="entry name" value="Ferritin"/>
    <property type="match status" value="1"/>
</dbReference>